<dbReference type="EMBL" id="RRYP01000487">
    <property type="protein sequence ID" value="TNV87353.1"/>
    <property type="molecule type" value="Genomic_DNA"/>
</dbReference>
<comment type="caution">
    <text evidence="2">The sequence shown here is derived from an EMBL/GenBank/DDBJ whole genome shotgun (WGS) entry which is preliminary data.</text>
</comment>
<keyword evidence="1" id="KW-1133">Transmembrane helix</keyword>
<name>A0A8J8P502_HALGN</name>
<sequence>MRCLLILLHLIRSFLFELLYLFLEVLEQIIIIHQNIQLLFEYVPLSFEITTPLQSCQFIQLHQAVVLADLGCLRFGIWVCLICCKLCIFTLFARICRLCKRSILLKCHTHPHVTPIY</sequence>
<evidence type="ECO:0000313" key="2">
    <source>
        <dbReference type="EMBL" id="TNV87353.1"/>
    </source>
</evidence>
<protein>
    <submittedName>
        <fullName evidence="2">Uncharacterized protein</fullName>
    </submittedName>
</protein>
<accession>A0A8J8P502</accession>
<evidence type="ECO:0000313" key="3">
    <source>
        <dbReference type="Proteomes" id="UP000785679"/>
    </source>
</evidence>
<dbReference type="AlphaFoldDB" id="A0A8J8P502"/>
<feature type="transmembrane region" description="Helical" evidence="1">
    <location>
        <begin position="75"/>
        <end position="96"/>
    </location>
</feature>
<keyword evidence="3" id="KW-1185">Reference proteome</keyword>
<keyword evidence="1" id="KW-0472">Membrane</keyword>
<reference evidence="2" key="1">
    <citation type="submission" date="2019-06" db="EMBL/GenBank/DDBJ databases">
        <authorList>
            <person name="Zheng W."/>
        </authorList>
    </citation>
    <scope>NUCLEOTIDE SEQUENCE</scope>
    <source>
        <strain evidence="2">QDHG01</strain>
    </source>
</reference>
<gene>
    <name evidence="2" type="ORF">FGO68_gene3245</name>
</gene>
<proteinExistence type="predicted"/>
<keyword evidence="1" id="KW-0812">Transmembrane</keyword>
<evidence type="ECO:0000256" key="1">
    <source>
        <dbReference type="SAM" id="Phobius"/>
    </source>
</evidence>
<dbReference type="Proteomes" id="UP000785679">
    <property type="component" value="Unassembled WGS sequence"/>
</dbReference>
<organism evidence="2 3">
    <name type="scientific">Halteria grandinella</name>
    <dbReference type="NCBI Taxonomy" id="5974"/>
    <lineage>
        <taxon>Eukaryota</taxon>
        <taxon>Sar</taxon>
        <taxon>Alveolata</taxon>
        <taxon>Ciliophora</taxon>
        <taxon>Intramacronucleata</taxon>
        <taxon>Spirotrichea</taxon>
        <taxon>Stichotrichia</taxon>
        <taxon>Sporadotrichida</taxon>
        <taxon>Halteriidae</taxon>
        <taxon>Halteria</taxon>
    </lineage>
</organism>